<proteinExistence type="predicted"/>
<reference evidence="3" key="1">
    <citation type="submission" date="2023-11" db="EMBL/GenBank/DDBJ databases">
        <title>Genome Sequence of Bacillus pseudomycoides stain BUPM19.</title>
        <authorList>
            <person name="Farhat A."/>
        </authorList>
    </citation>
    <scope>NUCLEOTIDE SEQUENCE [LARGE SCALE GENOMIC DNA]</scope>
    <source>
        <strain evidence="3">BUPM19</strain>
    </source>
</reference>
<dbReference type="Proteomes" id="UP001291930">
    <property type="component" value="Unassembled WGS sequence"/>
</dbReference>
<evidence type="ECO:0000313" key="2">
    <source>
        <dbReference type="EMBL" id="MDZ5610480.1"/>
    </source>
</evidence>
<evidence type="ECO:0000256" key="1">
    <source>
        <dbReference type="SAM" id="Phobius"/>
    </source>
</evidence>
<dbReference type="EMBL" id="JAXOVW010000162">
    <property type="protein sequence ID" value="MDZ5610480.1"/>
    <property type="molecule type" value="Genomic_DNA"/>
</dbReference>
<dbReference type="RefSeq" id="WP_374219689.1">
    <property type="nucleotide sequence ID" value="NZ_JAXOVW010000162.1"/>
</dbReference>
<evidence type="ECO:0000313" key="3">
    <source>
        <dbReference type="Proteomes" id="UP001291930"/>
    </source>
</evidence>
<feature type="transmembrane region" description="Helical" evidence="1">
    <location>
        <begin position="83"/>
        <end position="104"/>
    </location>
</feature>
<protein>
    <submittedName>
        <fullName evidence="2">Uncharacterized protein</fullName>
    </submittedName>
</protein>
<accession>A0ABU5K484</accession>
<name>A0ABU5K484_9BACI</name>
<keyword evidence="3" id="KW-1185">Reference proteome</keyword>
<keyword evidence="1" id="KW-0472">Membrane</keyword>
<sequence length="106" mass="12147">MEIRKKVITFRSFRGGLYKIQEKKERSYYSLSPVAFLHMTEPVLNTYIALGIMGSIVIGGVMLEKYLIQNDYISVARWLSNGLYHGIRIGGVGFIGYVFIQIVMMF</sequence>
<organism evidence="2 3">
    <name type="scientific">Bacillus bingmayongensis</name>
    <dbReference type="NCBI Taxonomy" id="1150157"/>
    <lineage>
        <taxon>Bacteria</taxon>
        <taxon>Bacillati</taxon>
        <taxon>Bacillota</taxon>
        <taxon>Bacilli</taxon>
        <taxon>Bacillales</taxon>
        <taxon>Bacillaceae</taxon>
        <taxon>Bacillus</taxon>
    </lineage>
</organism>
<keyword evidence="1" id="KW-1133">Transmembrane helix</keyword>
<gene>
    <name evidence="2" type="ORF">U2I54_26565</name>
</gene>
<comment type="caution">
    <text evidence="2">The sequence shown here is derived from an EMBL/GenBank/DDBJ whole genome shotgun (WGS) entry which is preliminary data.</text>
</comment>
<feature type="transmembrane region" description="Helical" evidence="1">
    <location>
        <begin position="44"/>
        <end position="63"/>
    </location>
</feature>
<keyword evidence="1" id="KW-0812">Transmembrane</keyword>